<dbReference type="Pfam" id="PF03061">
    <property type="entry name" value="4HBT"/>
    <property type="match status" value="1"/>
</dbReference>
<comment type="similarity">
    <text evidence="15">Belongs to the THEM4/THEM5 thioesterase family.</text>
</comment>
<evidence type="ECO:0000256" key="23">
    <source>
        <dbReference type="ARBA" id="ARBA00048180"/>
    </source>
</evidence>
<evidence type="ECO:0000256" key="24">
    <source>
        <dbReference type="SAM" id="MobiDB-lite"/>
    </source>
</evidence>
<dbReference type="InterPro" id="IPR006683">
    <property type="entry name" value="Thioestr_dom"/>
</dbReference>
<dbReference type="GO" id="GO:0016020">
    <property type="term" value="C:membrane"/>
    <property type="evidence" value="ECO:0007669"/>
    <property type="project" value="UniProtKB-SubCell"/>
</dbReference>
<evidence type="ECO:0000256" key="16">
    <source>
        <dbReference type="ARBA" id="ARBA00038848"/>
    </source>
</evidence>
<dbReference type="EMBL" id="CP023694">
    <property type="protein sequence ID" value="QEV27048.1"/>
    <property type="molecule type" value="Genomic_DNA"/>
</dbReference>
<dbReference type="Gene3D" id="3.10.129.10">
    <property type="entry name" value="Hotdog Thioesterase"/>
    <property type="match status" value="1"/>
</dbReference>
<dbReference type="PANTHER" id="PTHR12418:SF19">
    <property type="entry name" value="ACYL-COENZYME A THIOESTERASE THEM4"/>
    <property type="match status" value="1"/>
</dbReference>
<dbReference type="Proteomes" id="UP000326598">
    <property type="component" value="Chromosome"/>
</dbReference>
<dbReference type="AlphaFoldDB" id="A0A5J6I4R9"/>
<keyword evidence="4" id="KW-1003">Cell membrane</keyword>
<keyword evidence="9" id="KW-0809">Transit peptide</keyword>
<dbReference type="KEGG" id="scoe:CP976_24945"/>
<comment type="subcellular location">
    <subcellularLocation>
        <location evidence="3">Cell projection</location>
        <location evidence="3">Ruffle membrane</location>
    </subcellularLocation>
    <subcellularLocation>
        <location evidence="2">Cytoplasm</location>
    </subcellularLocation>
    <subcellularLocation>
        <location evidence="1">Membrane</location>
        <topology evidence="1">Peripheral membrane protein</topology>
    </subcellularLocation>
</comment>
<keyword evidence="12" id="KW-0966">Cell projection</keyword>
<proteinExistence type="inferred from homology"/>
<keyword evidence="10" id="KW-0443">Lipid metabolism</keyword>
<keyword evidence="5" id="KW-0963">Cytoplasm</keyword>
<evidence type="ECO:0000313" key="27">
    <source>
        <dbReference type="Proteomes" id="UP000326598"/>
    </source>
</evidence>
<dbReference type="CDD" id="cd03443">
    <property type="entry name" value="PaaI_thioesterase"/>
    <property type="match status" value="1"/>
</dbReference>
<feature type="domain" description="Thioesterase" evidence="25">
    <location>
        <begin position="127"/>
        <end position="194"/>
    </location>
</feature>
<evidence type="ECO:0000256" key="13">
    <source>
        <dbReference type="ARBA" id="ARBA00035852"/>
    </source>
</evidence>
<keyword evidence="11" id="KW-0472">Membrane</keyword>
<evidence type="ECO:0000256" key="8">
    <source>
        <dbReference type="ARBA" id="ARBA00022832"/>
    </source>
</evidence>
<evidence type="ECO:0000256" key="19">
    <source>
        <dbReference type="ARBA" id="ARBA00047588"/>
    </source>
</evidence>
<dbReference type="RefSeq" id="WP_150482371.1">
    <property type="nucleotide sequence ID" value="NZ_BMTB01000014.1"/>
</dbReference>
<evidence type="ECO:0000256" key="6">
    <source>
        <dbReference type="ARBA" id="ARBA00022703"/>
    </source>
</evidence>
<protein>
    <recommendedName>
        <fullName evidence="17">Acyl-coenzyme A thioesterase THEM4</fullName>
        <ecNumber evidence="16">3.1.2.2</ecNumber>
    </recommendedName>
    <alternativeName>
        <fullName evidence="18">Thioesterase superfamily member 4</fullName>
    </alternativeName>
</protein>
<dbReference type="GeneID" id="91419312"/>
<evidence type="ECO:0000256" key="12">
    <source>
        <dbReference type="ARBA" id="ARBA00023273"/>
    </source>
</evidence>
<dbReference type="GO" id="GO:0006631">
    <property type="term" value="P:fatty acid metabolic process"/>
    <property type="evidence" value="ECO:0007669"/>
    <property type="project" value="UniProtKB-KW"/>
</dbReference>
<evidence type="ECO:0000256" key="20">
    <source>
        <dbReference type="ARBA" id="ARBA00047734"/>
    </source>
</evidence>
<evidence type="ECO:0000256" key="22">
    <source>
        <dbReference type="ARBA" id="ARBA00048074"/>
    </source>
</evidence>
<evidence type="ECO:0000256" key="9">
    <source>
        <dbReference type="ARBA" id="ARBA00022946"/>
    </source>
</evidence>
<keyword evidence="7" id="KW-0378">Hydrolase</keyword>
<evidence type="ECO:0000256" key="10">
    <source>
        <dbReference type="ARBA" id="ARBA00023098"/>
    </source>
</evidence>
<evidence type="ECO:0000256" key="14">
    <source>
        <dbReference type="ARBA" id="ARBA00037002"/>
    </source>
</evidence>
<gene>
    <name evidence="26" type="ORF">CP976_24945</name>
</gene>
<evidence type="ECO:0000256" key="7">
    <source>
        <dbReference type="ARBA" id="ARBA00022801"/>
    </source>
</evidence>
<comment type="catalytic activity">
    <reaction evidence="19">
        <text>octanoyl-CoA + H2O = octanoate + CoA + H(+)</text>
        <dbReference type="Rhea" id="RHEA:30143"/>
        <dbReference type="ChEBI" id="CHEBI:15377"/>
        <dbReference type="ChEBI" id="CHEBI:15378"/>
        <dbReference type="ChEBI" id="CHEBI:25646"/>
        <dbReference type="ChEBI" id="CHEBI:57287"/>
        <dbReference type="ChEBI" id="CHEBI:57386"/>
    </reaction>
    <physiologicalReaction direction="left-to-right" evidence="19">
        <dbReference type="Rhea" id="RHEA:30144"/>
    </physiologicalReaction>
</comment>
<dbReference type="SUPFAM" id="SSF54637">
    <property type="entry name" value="Thioesterase/thiol ester dehydrase-isomerase"/>
    <property type="match status" value="1"/>
</dbReference>
<evidence type="ECO:0000256" key="5">
    <source>
        <dbReference type="ARBA" id="ARBA00022490"/>
    </source>
</evidence>
<accession>A0A5J6I4R9</accession>
<comment type="catalytic activity">
    <reaction evidence="21">
        <text>decanoyl-CoA + H2O = decanoate + CoA + H(+)</text>
        <dbReference type="Rhea" id="RHEA:40059"/>
        <dbReference type="ChEBI" id="CHEBI:15377"/>
        <dbReference type="ChEBI" id="CHEBI:15378"/>
        <dbReference type="ChEBI" id="CHEBI:27689"/>
        <dbReference type="ChEBI" id="CHEBI:57287"/>
        <dbReference type="ChEBI" id="CHEBI:61430"/>
    </reaction>
    <physiologicalReaction direction="left-to-right" evidence="21">
        <dbReference type="Rhea" id="RHEA:40060"/>
    </physiologicalReaction>
</comment>
<evidence type="ECO:0000313" key="26">
    <source>
        <dbReference type="EMBL" id="QEV27048.1"/>
    </source>
</evidence>
<name>A0A5J6I4R9_STRC4</name>
<comment type="catalytic activity">
    <reaction evidence="23">
        <text>tetradecanoyl-CoA + H2O = tetradecanoate + CoA + H(+)</text>
        <dbReference type="Rhea" id="RHEA:40119"/>
        <dbReference type="ChEBI" id="CHEBI:15377"/>
        <dbReference type="ChEBI" id="CHEBI:15378"/>
        <dbReference type="ChEBI" id="CHEBI:30807"/>
        <dbReference type="ChEBI" id="CHEBI:57287"/>
        <dbReference type="ChEBI" id="CHEBI:57385"/>
    </reaction>
    <physiologicalReaction direction="left-to-right" evidence="23">
        <dbReference type="Rhea" id="RHEA:40120"/>
    </physiologicalReaction>
</comment>
<dbReference type="EC" id="3.1.2.2" evidence="16"/>
<evidence type="ECO:0000256" key="3">
    <source>
        <dbReference type="ARBA" id="ARBA00004632"/>
    </source>
</evidence>
<evidence type="ECO:0000256" key="2">
    <source>
        <dbReference type="ARBA" id="ARBA00004496"/>
    </source>
</evidence>
<organism evidence="26 27">
    <name type="scientific">Streptomyces coeruleorubidus</name>
    <dbReference type="NCBI Taxonomy" id="116188"/>
    <lineage>
        <taxon>Bacteria</taxon>
        <taxon>Bacillati</taxon>
        <taxon>Actinomycetota</taxon>
        <taxon>Actinomycetes</taxon>
        <taxon>Kitasatosporales</taxon>
        <taxon>Streptomycetaceae</taxon>
        <taxon>Streptomyces</taxon>
    </lineage>
</organism>
<evidence type="ECO:0000256" key="1">
    <source>
        <dbReference type="ARBA" id="ARBA00004170"/>
    </source>
</evidence>
<reference evidence="26 27" key="1">
    <citation type="submission" date="2017-09" db="EMBL/GenBank/DDBJ databases">
        <authorList>
            <person name="Lee N."/>
            <person name="Cho B.-K."/>
        </authorList>
    </citation>
    <scope>NUCLEOTIDE SEQUENCE [LARGE SCALE GENOMIC DNA]</scope>
    <source>
        <strain evidence="26 27">ATCC 13740</strain>
    </source>
</reference>
<evidence type="ECO:0000259" key="25">
    <source>
        <dbReference type="Pfam" id="PF03061"/>
    </source>
</evidence>
<comment type="catalytic activity">
    <reaction evidence="22">
        <text>dodecanoyl-CoA + H2O = dodecanoate + CoA + H(+)</text>
        <dbReference type="Rhea" id="RHEA:30135"/>
        <dbReference type="ChEBI" id="CHEBI:15377"/>
        <dbReference type="ChEBI" id="CHEBI:15378"/>
        <dbReference type="ChEBI" id="CHEBI:18262"/>
        <dbReference type="ChEBI" id="CHEBI:57287"/>
        <dbReference type="ChEBI" id="CHEBI:57375"/>
    </reaction>
    <physiologicalReaction direction="left-to-right" evidence="22">
        <dbReference type="Rhea" id="RHEA:30136"/>
    </physiologicalReaction>
</comment>
<comment type="catalytic activity">
    <reaction evidence="13">
        <text>(5Z,8Z,11Z,14Z)-eicosatetraenoyl-CoA + H2O = (5Z,8Z,11Z,14Z)-eicosatetraenoate + CoA + H(+)</text>
        <dbReference type="Rhea" id="RHEA:40151"/>
        <dbReference type="ChEBI" id="CHEBI:15377"/>
        <dbReference type="ChEBI" id="CHEBI:15378"/>
        <dbReference type="ChEBI" id="CHEBI:32395"/>
        <dbReference type="ChEBI" id="CHEBI:57287"/>
        <dbReference type="ChEBI" id="CHEBI:57368"/>
    </reaction>
    <physiologicalReaction direction="left-to-right" evidence="13">
        <dbReference type="Rhea" id="RHEA:40152"/>
    </physiologicalReaction>
</comment>
<dbReference type="PANTHER" id="PTHR12418">
    <property type="entry name" value="ACYL-COENZYME A THIOESTERASE THEM4"/>
    <property type="match status" value="1"/>
</dbReference>
<evidence type="ECO:0000256" key="15">
    <source>
        <dbReference type="ARBA" id="ARBA00038456"/>
    </source>
</evidence>
<keyword evidence="6" id="KW-0053">Apoptosis</keyword>
<dbReference type="InterPro" id="IPR029069">
    <property type="entry name" value="HotDog_dom_sf"/>
</dbReference>
<evidence type="ECO:0000256" key="4">
    <source>
        <dbReference type="ARBA" id="ARBA00022475"/>
    </source>
</evidence>
<keyword evidence="8" id="KW-0276">Fatty acid metabolism</keyword>
<evidence type="ECO:0000256" key="11">
    <source>
        <dbReference type="ARBA" id="ARBA00023136"/>
    </source>
</evidence>
<feature type="region of interest" description="Disordered" evidence="24">
    <location>
        <begin position="1"/>
        <end position="21"/>
    </location>
</feature>
<dbReference type="GO" id="GO:0005737">
    <property type="term" value="C:cytoplasm"/>
    <property type="evidence" value="ECO:0007669"/>
    <property type="project" value="UniProtKB-SubCell"/>
</dbReference>
<dbReference type="InterPro" id="IPR052365">
    <property type="entry name" value="THEM4/THEM5_acyl-CoA_thioest"/>
</dbReference>
<evidence type="ECO:0000256" key="18">
    <source>
        <dbReference type="ARBA" id="ARBA00043210"/>
    </source>
</evidence>
<evidence type="ECO:0000256" key="17">
    <source>
        <dbReference type="ARBA" id="ARBA00040123"/>
    </source>
</evidence>
<evidence type="ECO:0000256" key="21">
    <source>
        <dbReference type="ARBA" id="ARBA00047969"/>
    </source>
</evidence>
<comment type="catalytic activity">
    <reaction evidence="20">
        <text>hexadecanoyl-CoA + H2O = hexadecanoate + CoA + H(+)</text>
        <dbReference type="Rhea" id="RHEA:16645"/>
        <dbReference type="ChEBI" id="CHEBI:7896"/>
        <dbReference type="ChEBI" id="CHEBI:15377"/>
        <dbReference type="ChEBI" id="CHEBI:15378"/>
        <dbReference type="ChEBI" id="CHEBI:57287"/>
        <dbReference type="ChEBI" id="CHEBI:57379"/>
        <dbReference type="EC" id="3.1.2.2"/>
    </reaction>
    <physiologicalReaction direction="left-to-right" evidence="20">
        <dbReference type="Rhea" id="RHEA:16646"/>
    </physiologicalReaction>
</comment>
<comment type="catalytic activity">
    <reaction evidence="14">
        <text>(9Z)-octadecenoyl-CoA + H2O = (9Z)-octadecenoate + CoA + H(+)</text>
        <dbReference type="Rhea" id="RHEA:40139"/>
        <dbReference type="ChEBI" id="CHEBI:15377"/>
        <dbReference type="ChEBI" id="CHEBI:15378"/>
        <dbReference type="ChEBI" id="CHEBI:30823"/>
        <dbReference type="ChEBI" id="CHEBI:57287"/>
        <dbReference type="ChEBI" id="CHEBI:57387"/>
    </reaction>
    <physiologicalReaction direction="left-to-right" evidence="14">
        <dbReference type="Rhea" id="RHEA:40140"/>
    </physiologicalReaction>
</comment>
<sequence>MSDRPRLPRTGTGTGTGTEELERRKAAITRLGHELRALVEATVRTDASPDTLHRVADGVRTVTGRLTGRRRARGEIPEVDEFPAGPRFYSPVTGAGSPLAPPMRVTAADDGLIGECTLAGTHEGPPGYGHGGVSAMLLDELMGRACAAAGTPGLTVSLQMSYHRPVPLETPLRITARVTGTDDRKIFVNGSITSRTAPDADLVTAEGVFVTPDPDSTRALFPGLQRVMAEELRG</sequence>
<dbReference type="GO" id="GO:0016787">
    <property type="term" value="F:hydrolase activity"/>
    <property type="evidence" value="ECO:0007669"/>
    <property type="project" value="UniProtKB-KW"/>
</dbReference>